<accession>A0ABU1FHE2</accession>
<dbReference type="InterPro" id="IPR000182">
    <property type="entry name" value="GNAT_dom"/>
</dbReference>
<dbReference type="Gene3D" id="3.40.630.30">
    <property type="match status" value="1"/>
</dbReference>
<name>A0ABU1FHE2_9MICO</name>
<protein>
    <submittedName>
        <fullName evidence="4">N-acetyltransferase</fullName>
        <ecNumber evidence="4">2.3.1.-</ecNumber>
    </submittedName>
</protein>
<keyword evidence="1 4" id="KW-0808">Transferase</keyword>
<dbReference type="EC" id="2.3.1.-" evidence="4"/>
<feature type="domain" description="N-acetyltransferase" evidence="3">
    <location>
        <begin position="3"/>
        <end position="197"/>
    </location>
</feature>
<gene>
    <name evidence="4" type="ORF">RH861_03765</name>
</gene>
<dbReference type="GO" id="GO:0016746">
    <property type="term" value="F:acyltransferase activity"/>
    <property type="evidence" value="ECO:0007669"/>
    <property type="project" value="UniProtKB-KW"/>
</dbReference>
<proteinExistence type="predicted"/>
<dbReference type="Pfam" id="PF00583">
    <property type="entry name" value="Acetyltransf_1"/>
    <property type="match status" value="1"/>
</dbReference>
<evidence type="ECO:0000313" key="5">
    <source>
        <dbReference type="Proteomes" id="UP001260072"/>
    </source>
</evidence>
<dbReference type="InterPro" id="IPR050832">
    <property type="entry name" value="Bact_Acetyltransf"/>
</dbReference>
<dbReference type="SUPFAM" id="SSF55729">
    <property type="entry name" value="Acyl-CoA N-acyltransferases (Nat)"/>
    <property type="match status" value="1"/>
</dbReference>
<evidence type="ECO:0000256" key="1">
    <source>
        <dbReference type="ARBA" id="ARBA00022679"/>
    </source>
</evidence>
<dbReference type="RefSeq" id="WP_310519816.1">
    <property type="nucleotide sequence ID" value="NZ_BAABBS010000004.1"/>
</dbReference>
<keyword evidence="5" id="KW-1185">Reference proteome</keyword>
<dbReference type="Proteomes" id="UP001260072">
    <property type="component" value="Unassembled WGS sequence"/>
</dbReference>
<sequence>MNVRTRRAAPADAEALARLAAVTFPLACPPSTTAESIADFIAGHLTEPHFAEYLADPDRTLYVAEPDDSPAGVALAASEAVVATGGLIGWSMLVSTPGGVPADADAAASVTARPAIELSKMYVHPAVHGAGVAGALMETTLDAAARAAASVVWLGVNQENRRAIRFYEKQGFEVVGTKRFRVGDRLEHDYVLERPLAEDAPPATGPISVLP</sequence>
<dbReference type="PROSITE" id="PS51186">
    <property type="entry name" value="GNAT"/>
    <property type="match status" value="1"/>
</dbReference>
<dbReference type="EMBL" id="JAVKGS010000001">
    <property type="protein sequence ID" value="MDR5691172.1"/>
    <property type="molecule type" value="Genomic_DNA"/>
</dbReference>
<keyword evidence="2 4" id="KW-0012">Acyltransferase</keyword>
<dbReference type="PANTHER" id="PTHR43877:SF1">
    <property type="entry name" value="ACETYLTRANSFERASE"/>
    <property type="match status" value="1"/>
</dbReference>
<evidence type="ECO:0000313" key="4">
    <source>
        <dbReference type="EMBL" id="MDR5691172.1"/>
    </source>
</evidence>
<reference evidence="5" key="1">
    <citation type="submission" date="2023-07" db="EMBL/GenBank/DDBJ databases">
        <title>Description of three actinobacteria isolated from air of manufacturing shop in a pharmaceutical factory.</title>
        <authorList>
            <person name="Zhang D.-F."/>
        </authorList>
    </citation>
    <scope>NUCLEOTIDE SEQUENCE [LARGE SCALE GENOMIC DNA]</scope>
    <source>
        <strain evidence="5">CCTCC AB 2011122</strain>
    </source>
</reference>
<dbReference type="PANTHER" id="PTHR43877">
    <property type="entry name" value="AMINOALKYLPHOSPHONATE N-ACETYLTRANSFERASE-RELATED-RELATED"/>
    <property type="match status" value="1"/>
</dbReference>
<evidence type="ECO:0000259" key="3">
    <source>
        <dbReference type="PROSITE" id="PS51186"/>
    </source>
</evidence>
<comment type="caution">
    <text evidence="4">The sequence shown here is derived from an EMBL/GenBank/DDBJ whole genome shotgun (WGS) entry which is preliminary data.</text>
</comment>
<dbReference type="InterPro" id="IPR016181">
    <property type="entry name" value="Acyl_CoA_acyltransferase"/>
</dbReference>
<evidence type="ECO:0000256" key="2">
    <source>
        <dbReference type="ARBA" id="ARBA00023315"/>
    </source>
</evidence>
<organism evidence="4 5">
    <name type="scientific">Agromyces indicus</name>
    <dbReference type="NCBI Taxonomy" id="758919"/>
    <lineage>
        <taxon>Bacteria</taxon>
        <taxon>Bacillati</taxon>
        <taxon>Actinomycetota</taxon>
        <taxon>Actinomycetes</taxon>
        <taxon>Micrococcales</taxon>
        <taxon>Microbacteriaceae</taxon>
        <taxon>Agromyces</taxon>
    </lineage>
</organism>